<comment type="catalytic activity">
    <reaction evidence="8">
        <text>dihydrourocanate + A = urocanate + AH2</text>
        <dbReference type="Rhea" id="RHEA:36059"/>
        <dbReference type="ChEBI" id="CHEBI:13193"/>
        <dbReference type="ChEBI" id="CHEBI:17499"/>
        <dbReference type="ChEBI" id="CHEBI:27247"/>
        <dbReference type="ChEBI" id="CHEBI:72991"/>
        <dbReference type="EC" id="1.3.99.33"/>
    </reaction>
</comment>
<evidence type="ECO:0000256" key="4">
    <source>
        <dbReference type="ARBA" id="ARBA00015872"/>
    </source>
</evidence>
<evidence type="ECO:0000259" key="10">
    <source>
        <dbReference type="SMART" id="SM00900"/>
    </source>
</evidence>
<dbReference type="SUPFAM" id="SSF52218">
    <property type="entry name" value="Flavoproteins"/>
    <property type="match status" value="1"/>
</dbReference>
<dbReference type="InterPro" id="IPR050315">
    <property type="entry name" value="FAD-oxidoreductase_2"/>
</dbReference>
<dbReference type="SUPFAM" id="SSF56425">
    <property type="entry name" value="Succinate dehydrogenase/fumarate reductase flavoprotein, catalytic domain"/>
    <property type="match status" value="1"/>
</dbReference>
<dbReference type="EMBL" id="AYZJ01000019">
    <property type="protein sequence ID" value="KRN25051.1"/>
    <property type="molecule type" value="Genomic_DNA"/>
</dbReference>
<feature type="compositionally biased region" description="Basic and acidic residues" evidence="9">
    <location>
        <begin position="703"/>
        <end position="714"/>
    </location>
</feature>
<evidence type="ECO:0000256" key="5">
    <source>
        <dbReference type="ARBA" id="ARBA00022630"/>
    </source>
</evidence>
<gene>
    <name evidence="11" type="ORF">FC75_GL000962</name>
</gene>
<dbReference type="Proteomes" id="UP000050865">
    <property type="component" value="Unassembled WGS sequence"/>
</dbReference>
<evidence type="ECO:0000256" key="2">
    <source>
        <dbReference type="ARBA" id="ARBA00001974"/>
    </source>
</evidence>
<keyword evidence="7" id="KW-0560">Oxidoreductase</keyword>
<keyword evidence="5" id="KW-0285">Flavoprotein</keyword>
<dbReference type="PATRIC" id="fig|1423730.4.peg.1014"/>
<dbReference type="InterPro" id="IPR029039">
    <property type="entry name" value="Flavoprotein-like_sf"/>
</dbReference>
<dbReference type="PANTHER" id="PTHR43400:SF10">
    <property type="entry name" value="3-OXOSTEROID 1-DEHYDROGENASE"/>
    <property type="match status" value="1"/>
</dbReference>
<dbReference type="PANTHER" id="PTHR43400">
    <property type="entry name" value="FUMARATE REDUCTASE"/>
    <property type="match status" value="1"/>
</dbReference>
<dbReference type="Gene3D" id="3.50.50.60">
    <property type="entry name" value="FAD/NAD(P)-binding domain"/>
    <property type="match status" value="1"/>
</dbReference>
<feature type="domain" description="FMN-binding" evidence="10">
    <location>
        <begin position="729"/>
        <end position="803"/>
    </location>
</feature>
<dbReference type="InterPro" id="IPR036188">
    <property type="entry name" value="FAD/NAD-bd_sf"/>
</dbReference>
<dbReference type="Gene3D" id="3.90.1010.20">
    <property type="match status" value="1"/>
</dbReference>
<dbReference type="InterPro" id="IPR005025">
    <property type="entry name" value="FMN_Rdtase-like_dom"/>
</dbReference>
<dbReference type="InterPro" id="IPR003953">
    <property type="entry name" value="FAD-dep_OxRdtase_2_FAD-bd"/>
</dbReference>
<protein>
    <recommendedName>
        <fullName evidence="4">Urocanate reductase</fullName>
        <ecNumber evidence="3">1.3.99.33</ecNumber>
    </recommendedName>
</protein>
<keyword evidence="6" id="KW-0274">FAD</keyword>
<dbReference type="Gene3D" id="3.40.50.360">
    <property type="match status" value="1"/>
</dbReference>
<evidence type="ECO:0000256" key="1">
    <source>
        <dbReference type="ARBA" id="ARBA00001917"/>
    </source>
</evidence>
<dbReference type="GO" id="GO:0010181">
    <property type="term" value="F:FMN binding"/>
    <property type="evidence" value="ECO:0007669"/>
    <property type="project" value="InterPro"/>
</dbReference>
<evidence type="ECO:0000256" key="8">
    <source>
        <dbReference type="ARBA" id="ARBA00049922"/>
    </source>
</evidence>
<proteinExistence type="predicted"/>
<reference evidence="11 12" key="1">
    <citation type="journal article" date="2015" name="Genome Announc.">
        <title>Expanding the biotechnology potential of lactobacilli through comparative genomics of 213 strains and associated genera.</title>
        <authorList>
            <person name="Sun Z."/>
            <person name="Harris H.M."/>
            <person name="McCann A."/>
            <person name="Guo C."/>
            <person name="Argimon S."/>
            <person name="Zhang W."/>
            <person name="Yang X."/>
            <person name="Jeffery I.B."/>
            <person name="Cooney J.C."/>
            <person name="Kagawa T.F."/>
            <person name="Liu W."/>
            <person name="Song Y."/>
            <person name="Salvetti E."/>
            <person name="Wrobel A."/>
            <person name="Rasinkangas P."/>
            <person name="Parkhill J."/>
            <person name="Rea M.C."/>
            <person name="O'Sullivan O."/>
            <person name="Ritari J."/>
            <person name="Douillard F.P."/>
            <person name="Paul Ross R."/>
            <person name="Yang R."/>
            <person name="Briner A.E."/>
            <person name="Felis G.E."/>
            <person name="de Vos W.M."/>
            <person name="Barrangou R."/>
            <person name="Klaenhammer T.R."/>
            <person name="Caufield P.W."/>
            <person name="Cui Y."/>
            <person name="Zhang H."/>
            <person name="O'Toole P.W."/>
        </authorList>
    </citation>
    <scope>NUCLEOTIDE SEQUENCE [LARGE SCALE GENOMIC DNA]</scope>
    <source>
        <strain evidence="11 12">DSM 22697</strain>
    </source>
</reference>
<dbReference type="EC" id="1.3.99.33" evidence="3"/>
<feature type="compositionally biased region" description="Polar residues" evidence="9">
    <location>
        <begin position="684"/>
        <end position="702"/>
    </location>
</feature>
<dbReference type="InterPro" id="IPR027477">
    <property type="entry name" value="Succ_DH/fumarate_Rdtase_cat_sf"/>
</dbReference>
<sequence>MKLLAIVGNNATKSYNRVLLRYMKQHFANTASIDLQEVRDLPMFNEDALDQFPPVIETLIRKVEAADGIIIATPEYDHSMTASLKSVIEWLSASYHSLAGKPVMIVGASLGAQGTVRAQMDLRHVLDAPGVDACVLPGNEFMLPHAATAFDANGVLKDQKTVQFLDQCFTQFIKFIHLYSGTTKENHQMTAETNWDQTYDVVVLGFGGAGATAARFAADAGAQVLLVDSAPEGHEGGNTRYAGQVVGAGTDFDQLKAYYKAMTAPMHLDEDMIDTYVDGMVKMPDYFRKYLGVEPLSIAKDWDHSKVDLHGILHEFPDFPGVNAYDLLVVHERQFDSALWKKLRKEVLDRSDKITVWYSSPAKHLVQDSQTGAVLGAQIEHDHVLLNIKARGGVIMATGGFENNPAMIQDYLKASRLAPIGSLYNKGDGIKLGEEVGADMWHMANYESLGMLHGLTFAGPAGTRGRLILSWPKAADGSTFTVGDDGSRYFNEAEANKHGHIYYHGTWQVPIANDHPHLIFDQAQWDAIHADKLPVDNFDDITIKAATLEDLAKLINAKPDVLVKARQDFDHFVEAGRDYAFDRPVATMRAFDDGPYYAVPLRQTVLNTQGGPRRNSRAEVLKPDGQAIKNLYSAGELGGINANQYQGGNNLAECLIWGKIAGENAAHGLTPTAATKTAAHTDANSGASEKQSDQQTDATSGASEHDSSKSETTDYHVGPNQYIGVSDAGMGNEIVVRVTYAAGKLENVEVLKQSESADVGLKAIKQLPAEMVAANSPKVDAVTGASVTSHALQDAVADAISKAQA</sequence>
<dbReference type="GO" id="GO:0016020">
    <property type="term" value="C:membrane"/>
    <property type="evidence" value="ECO:0007669"/>
    <property type="project" value="InterPro"/>
</dbReference>
<evidence type="ECO:0000256" key="3">
    <source>
        <dbReference type="ARBA" id="ARBA00013137"/>
    </source>
</evidence>
<feature type="region of interest" description="Disordered" evidence="9">
    <location>
        <begin position="674"/>
        <end position="718"/>
    </location>
</feature>
<dbReference type="Gene3D" id="3.90.700.10">
    <property type="entry name" value="Succinate dehydrogenase/fumarate reductase flavoprotein, catalytic domain"/>
    <property type="match status" value="1"/>
</dbReference>
<evidence type="ECO:0000256" key="9">
    <source>
        <dbReference type="SAM" id="MobiDB-lite"/>
    </source>
</evidence>
<dbReference type="STRING" id="1423730.FC75_GL000962"/>
<dbReference type="GO" id="GO:0008202">
    <property type="term" value="P:steroid metabolic process"/>
    <property type="evidence" value="ECO:0007669"/>
    <property type="project" value="UniProtKB-ARBA"/>
</dbReference>
<evidence type="ECO:0000313" key="11">
    <source>
        <dbReference type="EMBL" id="KRN25051.1"/>
    </source>
</evidence>
<comment type="cofactor">
    <cofactor evidence="1">
        <name>FMN</name>
        <dbReference type="ChEBI" id="CHEBI:58210"/>
    </cofactor>
</comment>
<dbReference type="InterPro" id="IPR007329">
    <property type="entry name" value="FMN-bd"/>
</dbReference>
<dbReference type="RefSeq" id="WP_056989085.1">
    <property type="nucleotide sequence ID" value="NZ_AYZJ01000019.1"/>
</dbReference>
<dbReference type="GO" id="GO:0033765">
    <property type="term" value="F:steroid dehydrogenase activity, acting on the CH-CH group of donors"/>
    <property type="evidence" value="ECO:0007669"/>
    <property type="project" value="UniProtKB-ARBA"/>
</dbReference>
<dbReference type="SUPFAM" id="SSF51905">
    <property type="entry name" value="FAD/NAD(P)-binding domain"/>
    <property type="match status" value="1"/>
</dbReference>
<dbReference type="SMART" id="SM00900">
    <property type="entry name" value="FMN_bind"/>
    <property type="match status" value="1"/>
</dbReference>
<name>A0A0R2FCS2_9LACO</name>
<comment type="caution">
    <text evidence="11">The sequence shown here is derived from an EMBL/GenBank/DDBJ whole genome shotgun (WGS) entry which is preliminary data.</text>
</comment>
<dbReference type="Pfam" id="PF04205">
    <property type="entry name" value="FMN_bind"/>
    <property type="match status" value="1"/>
</dbReference>
<feature type="compositionally biased region" description="Low complexity" evidence="9">
    <location>
        <begin position="674"/>
        <end position="683"/>
    </location>
</feature>
<evidence type="ECO:0000256" key="6">
    <source>
        <dbReference type="ARBA" id="ARBA00022827"/>
    </source>
</evidence>
<dbReference type="Pfam" id="PF03358">
    <property type="entry name" value="FMN_red"/>
    <property type="match status" value="1"/>
</dbReference>
<evidence type="ECO:0000256" key="7">
    <source>
        <dbReference type="ARBA" id="ARBA00023002"/>
    </source>
</evidence>
<evidence type="ECO:0000313" key="12">
    <source>
        <dbReference type="Proteomes" id="UP000050865"/>
    </source>
</evidence>
<dbReference type="Pfam" id="PF00890">
    <property type="entry name" value="FAD_binding_2"/>
    <property type="match status" value="1"/>
</dbReference>
<accession>A0A0R2FCS2</accession>
<dbReference type="AlphaFoldDB" id="A0A0R2FCS2"/>
<comment type="cofactor">
    <cofactor evidence="2">
        <name>FAD</name>
        <dbReference type="ChEBI" id="CHEBI:57692"/>
    </cofactor>
</comment>
<keyword evidence="12" id="KW-1185">Reference proteome</keyword>
<organism evidence="11 12">
    <name type="scientific">Lacticaseibacillus camelliae DSM 22697 = JCM 13995</name>
    <dbReference type="NCBI Taxonomy" id="1423730"/>
    <lineage>
        <taxon>Bacteria</taxon>
        <taxon>Bacillati</taxon>
        <taxon>Bacillota</taxon>
        <taxon>Bacilli</taxon>
        <taxon>Lactobacillales</taxon>
        <taxon>Lactobacillaceae</taxon>
        <taxon>Lacticaseibacillus</taxon>
    </lineage>
</organism>